<feature type="signal peptide" evidence="1">
    <location>
        <begin position="1"/>
        <end position="19"/>
    </location>
</feature>
<reference evidence="3 4" key="1">
    <citation type="submission" date="2017-06" db="EMBL/GenBank/DDBJ databases">
        <authorList>
            <person name="Kim H.J."/>
            <person name="Triplett B.A."/>
        </authorList>
    </citation>
    <scope>NUCLEOTIDE SEQUENCE [LARGE SCALE GENOMIC DNA]</scope>
    <source>
        <strain evidence="3 4">DSM 19307</strain>
    </source>
</reference>
<gene>
    <name evidence="3" type="ORF">SAMN05421640_1138</name>
</gene>
<dbReference type="Pfam" id="PF12867">
    <property type="entry name" value="DinB_2"/>
    <property type="match status" value="1"/>
</dbReference>
<dbReference type="SUPFAM" id="SSF109854">
    <property type="entry name" value="DinB/YfiT-like putative metalloenzymes"/>
    <property type="match status" value="1"/>
</dbReference>
<keyword evidence="4" id="KW-1185">Reference proteome</keyword>
<protein>
    <submittedName>
        <fullName evidence="3">DinB superfamily protein</fullName>
    </submittedName>
</protein>
<feature type="domain" description="DinB-like" evidence="2">
    <location>
        <begin position="35"/>
        <end position="189"/>
    </location>
</feature>
<name>A0A239H4W0_EKHLU</name>
<dbReference type="InterPro" id="IPR024775">
    <property type="entry name" value="DinB-like"/>
</dbReference>
<sequence>MKRFMLNSLCLMVLSLSMAQTTINSEERKKALDHLKETQSELLSTVKGLNDAQLNYKADETSWSIAECMEHIAISEKNIIGMVHVSLKEDADPSKRSEVAMDDQQILSLITSREQKVQTRKEFEPTNSFGGYDETVKAFKERRKSNMKFLKTSEEDLRNHYMQFPFGLIDSYQGILFMSGHTQRHTDQIKEIIESDGFPG</sequence>
<evidence type="ECO:0000313" key="3">
    <source>
        <dbReference type="EMBL" id="SNS76252.1"/>
    </source>
</evidence>
<organism evidence="3 4">
    <name type="scientific">Ekhidna lutea</name>
    <dbReference type="NCBI Taxonomy" id="447679"/>
    <lineage>
        <taxon>Bacteria</taxon>
        <taxon>Pseudomonadati</taxon>
        <taxon>Bacteroidota</taxon>
        <taxon>Cytophagia</taxon>
        <taxon>Cytophagales</taxon>
        <taxon>Reichenbachiellaceae</taxon>
        <taxon>Ekhidna</taxon>
    </lineage>
</organism>
<keyword evidence="1" id="KW-0732">Signal</keyword>
<dbReference type="Proteomes" id="UP000198393">
    <property type="component" value="Unassembled WGS sequence"/>
</dbReference>
<evidence type="ECO:0000259" key="2">
    <source>
        <dbReference type="Pfam" id="PF12867"/>
    </source>
</evidence>
<dbReference type="Gene3D" id="1.20.120.450">
    <property type="entry name" value="dinb family like domain"/>
    <property type="match status" value="1"/>
</dbReference>
<feature type="chain" id="PRO_5012127708" evidence="1">
    <location>
        <begin position="20"/>
        <end position="200"/>
    </location>
</feature>
<dbReference type="EMBL" id="FZPD01000002">
    <property type="protein sequence ID" value="SNS76252.1"/>
    <property type="molecule type" value="Genomic_DNA"/>
</dbReference>
<accession>A0A239H4W0</accession>
<proteinExistence type="predicted"/>
<dbReference type="InterPro" id="IPR034660">
    <property type="entry name" value="DinB/YfiT-like"/>
</dbReference>
<dbReference type="AlphaFoldDB" id="A0A239H4W0"/>
<evidence type="ECO:0000313" key="4">
    <source>
        <dbReference type="Proteomes" id="UP000198393"/>
    </source>
</evidence>
<evidence type="ECO:0000256" key="1">
    <source>
        <dbReference type="SAM" id="SignalP"/>
    </source>
</evidence>
<dbReference type="RefSeq" id="WP_221406679.1">
    <property type="nucleotide sequence ID" value="NZ_FZPD01000002.1"/>
</dbReference>